<name>A0AAE3MCV1_9BACT</name>
<accession>A0AAE3MCV1</accession>
<evidence type="ECO:0000256" key="1">
    <source>
        <dbReference type="SAM" id="MobiDB-lite"/>
    </source>
</evidence>
<dbReference type="Proteomes" id="UP001207408">
    <property type="component" value="Unassembled WGS sequence"/>
</dbReference>
<feature type="chain" id="PRO_5042022796" evidence="2">
    <location>
        <begin position="21"/>
        <end position="119"/>
    </location>
</feature>
<evidence type="ECO:0000313" key="3">
    <source>
        <dbReference type="EMBL" id="MCW3805096.1"/>
    </source>
</evidence>
<comment type="caution">
    <text evidence="3">The sequence shown here is derived from an EMBL/GenBank/DDBJ whole genome shotgun (WGS) entry which is preliminary data.</text>
</comment>
<feature type="signal peptide" evidence="2">
    <location>
        <begin position="1"/>
        <end position="20"/>
    </location>
</feature>
<organism evidence="3 4">
    <name type="scientific">Plebeiibacterium marinum</name>
    <dbReference type="NCBI Taxonomy" id="2992111"/>
    <lineage>
        <taxon>Bacteria</taxon>
        <taxon>Pseudomonadati</taxon>
        <taxon>Bacteroidota</taxon>
        <taxon>Bacteroidia</taxon>
        <taxon>Marinilabiliales</taxon>
        <taxon>Marinilabiliaceae</taxon>
        <taxon>Plebeiibacterium</taxon>
    </lineage>
</organism>
<reference evidence="3" key="1">
    <citation type="submission" date="2022-10" db="EMBL/GenBank/DDBJ databases">
        <authorList>
            <person name="Yu W.X."/>
        </authorList>
    </citation>
    <scope>NUCLEOTIDE SEQUENCE</scope>
    <source>
        <strain evidence="3">D04</strain>
    </source>
</reference>
<feature type="region of interest" description="Disordered" evidence="1">
    <location>
        <begin position="96"/>
        <end position="119"/>
    </location>
</feature>
<keyword evidence="2" id="KW-0732">Signal</keyword>
<feature type="compositionally biased region" description="Basic residues" evidence="1">
    <location>
        <begin position="101"/>
        <end position="119"/>
    </location>
</feature>
<sequence length="119" mass="14569">MKTWIFIIFILAFVSVSIPAQNSNAQNKEEKPPRIEIRANSRTQIAVVRDNYHRRRDLRFLHMNKKMRFTKRQMKAYYISQARKNRDGVNMQKKAIQQKAIQRKQLQRQRQQMKQRRIR</sequence>
<dbReference type="RefSeq" id="WP_301198338.1">
    <property type="nucleotide sequence ID" value="NZ_JAPDPI010000008.1"/>
</dbReference>
<protein>
    <submittedName>
        <fullName evidence="3">Uncharacterized protein</fullName>
    </submittedName>
</protein>
<evidence type="ECO:0000256" key="2">
    <source>
        <dbReference type="SAM" id="SignalP"/>
    </source>
</evidence>
<gene>
    <name evidence="3" type="ORF">OM074_05625</name>
</gene>
<dbReference type="AlphaFoldDB" id="A0AAE3MCV1"/>
<dbReference type="EMBL" id="JAPDPI010000008">
    <property type="protein sequence ID" value="MCW3805096.1"/>
    <property type="molecule type" value="Genomic_DNA"/>
</dbReference>
<evidence type="ECO:0000313" key="4">
    <source>
        <dbReference type="Proteomes" id="UP001207408"/>
    </source>
</evidence>
<keyword evidence="4" id="KW-1185">Reference proteome</keyword>
<proteinExistence type="predicted"/>